<feature type="region of interest" description="Disordered" evidence="1">
    <location>
        <begin position="31"/>
        <end position="67"/>
    </location>
</feature>
<reference evidence="2 3" key="1">
    <citation type="journal article" date="2017" name="Int. J. Syst. Evol. Microbiol.">
        <title>Mycobacterium talmoniae sp. nov., a slowly growing mycobacterium isolated from human respiratory samples.</title>
        <authorList>
            <person name="Davidson R.M."/>
            <person name="DeGroote M.A."/>
            <person name="Marola J.L."/>
            <person name="Buss S."/>
            <person name="Jones V."/>
            <person name="McNeil M.R."/>
            <person name="Freifeld A.G."/>
            <person name="Elaine Epperson L."/>
            <person name="Hasan N.A."/>
            <person name="Jackson M."/>
            <person name="Iwen P.C."/>
            <person name="Salfinger M."/>
            <person name="Strong M."/>
        </authorList>
    </citation>
    <scope>NUCLEOTIDE SEQUENCE [LARGE SCALE GENOMIC DNA]</scope>
    <source>
        <strain evidence="2 3">ATCC BAA-2683</strain>
    </source>
</reference>
<protein>
    <submittedName>
        <fullName evidence="2">Uncharacterized protein</fullName>
    </submittedName>
</protein>
<comment type="caution">
    <text evidence="2">The sequence shown here is derived from an EMBL/GenBank/DDBJ whole genome shotgun (WGS) entry which is preliminary data.</text>
</comment>
<sequence>MSTSAPVPRAATACRCPSRSRCRRCAARRCRRTRSTPRPRAARPDRCLHRAQQRGRRSPIRSNAQGVTGRVVGDPVREVGAGVGHLQHVDQQLGQLVQPWDDAGHLPGQAGGAGPVGQHRVVVLDHRRAGPGGGQHRVVAVEGGAESLRQRHTVVLVAGVEVHLAAAGLLRGEVDLVTQPPQQPHHRLTGLRVHDVVETGDEQGDPHGGVPFGATHVSMAALGRAGRVDSRHWRPVRPRSRGGEWGVSCVRLCATNRRCVLLGPNSPTRSLTTDTYASPVAAVTDCRW</sequence>
<feature type="compositionally biased region" description="Basic residues" evidence="1">
    <location>
        <begin position="49"/>
        <end position="59"/>
    </location>
</feature>
<dbReference type="EMBL" id="PPEA01000477">
    <property type="protein sequence ID" value="PQM46503.1"/>
    <property type="molecule type" value="Genomic_DNA"/>
</dbReference>
<proteinExistence type="predicted"/>
<feature type="compositionally biased region" description="Basic residues" evidence="1">
    <location>
        <begin position="31"/>
        <end position="41"/>
    </location>
</feature>
<dbReference type="Proteomes" id="UP000238296">
    <property type="component" value="Unassembled WGS sequence"/>
</dbReference>
<organism evidence="2 3">
    <name type="scientific">Mycobacterium talmoniae</name>
    <dbReference type="NCBI Taxonomy" id="1858794"/>
    <lineage>
        <taxon>Bacteria</taxon>
        <taxon>Bacillati</taxon>
        <taxon>Actinomycetota</taxon>
        <taxon>Actinomycetes</taxon>
        <taxon>Mycobacteriales</taxon>
        <taxon>Mycobacteriaceae</taxon>
        <taxon>Mycobacterium</taxon>
    </lineage>
</organism>
<evidence type="ECO:0000313" key="2">
    <source>
        <dbReference type="EMBL" id="PQM46503.1"/>
    </source>
</evidence>
<accession>A0A2S8BIP2</accession>
<evidence type="ECO:0000256" key="1">
    <source>
        <dbReference type="SAM" id="MobiDB-lite"/>
    </source>
</evidence>
<name>A0A2S8BIP2_9MYCO</name>
<dbReference type="AlphaFoldDB" id="A0A2S8BIP2"/>
<gene>
    <name evidence="2" type="ORF">C1Y40_03333</name>
</gene>
<evidence type="ECO:0000313" key="3">
    <source>
        <dbReference type="Proteomes" id="UP000238296"/>
    </source>
</evidence>